<dbReference type="Proteomes" id="UP000500741">
    <property type="component" value="Chromosome"/>
</dbReference>
<name>A0A6G8AZF9_9LACO</name>
<dbReference type="RefSeq" id="WP_166009870.1">
    <property type="nucleotide sequence ID" value="NZ_CP049888.1"/>
</dbReference>
<sequence length="171" mass="19397">MELYIRGAEPSDAPAIIKLLRQLQAESTTFEVVENLDTLIPEQLSMSLAEIQISTDALILVVVNEQNDFYGILTALPNSTALHQTEIGVAILQKIQGMGLGQALMENLLDWFVEYSSSQQLFLTVQIQNKRARHLYEKMNFKYIERSNQKTMHAQGVLVETIDMILEEKDL</sequence>
<organism evidence="4 5">
    <name type="scientific">Weissella coleopterorum</name>
    <dbReference type="NCBI Taxonomy" id="2714949"/>
    <lineage>
        <taxon>Bacteria</taxon>
        <taxon>Bacillati</taxon>
        <taxon>Bacillota</taxon>
        <taxon>Bacilli</taxon>
        <taxon>Lactobacillales</taxon>
        <taxon>Lactobacillaceae</taxon>
        <taxon>Weissella</taxon>
    </lineage>
</organism>
<evidence type="ECO:0000256" key="2">
    <source>
        <dbReference type="ARBA" id="ARBA00023315"/>
    </source>
</evidence>
<gene>
    <name evidence="4" type="ORF">G7084_02810</name>
</gene>
<evidence type="ECO:0000259" key="3">
    <source>
        <dbReference type="PROSITE" id="PS51186"/>
    </source>
</evidence>
<accession>A0A6G8AZF9</accession>
<evidence type="ECO:0000313" key="5">
    <source>
        <dbReference type="Proteomes" id="UP000500741"/>
    </source>
</evidence>
<dbReference type="KEGG" id="wco:G7084_02810"/>
<dbReference type="SUPFAM" id="SSF55729">
    <property type="entry name" value="Acyl-CoA N-acyltransferases (Nat)"/>
    <property type="match status" value="1"/>
</dbReference>
<dbReference type="AlphaFoldDB" id="A0A6G8AZF9"/>
<reference evidence="4 5" key="1">
    <citation type="submission" date="2020-03" db="EMBL/GenBank/DDBJ databases">
        <title>Weissella sp. nov., isolated from Cybister lewisianus.</title>
        <authorList>
            <person name="Hyun D.-W."/>
            <person name="Bae J.-W."/>
        </authorList>
    </citation>
    <scope>NUCLEOTIDE SEQUENCE [LARGE SCALE GENOMIC DNA]</scope>
    <source>
        <strain evidence="4 5">HDW19</strain>
    </source>
</reference>
<dbReference type="InterPro" id="IPR000182">
    <property type="entry name" value="GNAT_dom"/>
</dbReference>
<dbReference type="Pfam" id="PF00583">
    <property type="entry name" value="Acetyltransf_1"/>
    <property type="match status" value="1"/>
</dbReference>
<dbReference type="PROSITE" id="PS51186">
    <property type="entry name" value="GNAT"/>
    <property type="match status" value="1"/>
</dbReference>
<keyword evidence="5" id="KW-1185">Reference proteome</keyword>
<dbReference type="GO" id="GO:0016747">
    <property type="term" value="F:acyltransferase activity, transferring groups other than amino-acyl groups"/>
    <property type="evidence" value="ECO:0007669"/>
    <property type="project" value="InterPro"/>
</dbReference>
<dbReference type="PANTHER" id="PTHR43800:SF1">
    <property type="entry name" value="PEPTIDYL-LYSINE N-ACETYLTRANSFERASE YJAB"/>
    <property type="match status" value="1"/>
</dbReference>
<evidence type="ECO:0000313" key="4">
    <source>
        <dbReference type="EMBL" id="QIL50349.1"/>
    </source>
</evidence>
<keyword evidence="1 4" id="KW-0808">Transferase</keyword>
<keyword evidence="2" id="KW-0012">Acyltransferase</keyword>
<evidence type="ECO:0000256" key="1">
    <source>
        <dbReference type="ARBA" id="ARBA00022679"/>
    </source>
</evidence>
<proteinExistence type="predicted"/>
<protein>
    <submittedName>
        <fullName evidence="4">GNAT family N-acetyltransferase</fullName>
    </submittedName>
</protein>
<dbReference type="PANTHER" id="PTHR43800">
    <property type="entry name" value="PEPTIDYL-LYSINE N-ACETYLTRANSFERASE YJAB"/>
    <property type="match status" value="1"/>
</dbReference>
<feature type="domain" description="N-acetyltransferase" evidence="3">
    <location>
        <begin position="3"/>
        <end position="171"/>
    </location>
</feature>
<dbReference type="InterPro" id="IPR016181">
    <property type="entry name" value="Acyl_CoA_acyltransferase"/>
</dbReference>
<dbReference type="Gene3D" id="3.40.630.30">
    <property type="match status" value="1"/>
</dbReference>
<dbReference type="EMBL" id="CP049888">
    <property type="protein sequence ID" value="QIL50349.1"/>
    <property type="molecule type" value="Genomic_DNA"/>
</dbReference>